<reference evidence="2 3" key="1">
    <citation type="journal article" date="2019" name="Sci. Rep.">
        <title>Orb-weaving spider Araneus ventricosus genome elucidates the spidroin gene catalogue.</title>
        <authorList>
            <person name="Kono N."/>
            <person name="Nakamura H."/>
            <person name="Ohtoshi R."/>
            <person name="Moran D.A.P."/>
            <person name="Shinohara A."/>
            <person name="Yoshida Y."/>
            <person name="Fujiwara M."/>
            <person name="Mori M."/>
            <person name="Tomita M."/>
            <person name="Arakawa K."/>
        </authorList>
    </citation>
    <scope>NUCLEOTIDE SEQUENCE [LARGE SCALE GENOMIC DNA]</scope>
</reference>
<evidence type="ECO:0000313" key="3">
    <source>
        <dbReference type="Proteomes" id="UP000499080"/>
    </source>
</evidence>
<proteinExistence type="predicted"/>
<sequence length="167" mass="19003">LVEAPGTINTTEQFCHGSNRGPENNAEVEVETHAKLLDDTSLPSVRVPPVPPVLILTPNGETSVFSVDDYQDANSWLKDFQRIAIINHWDDQMCLANIFYLCWNSSTVNWTTMRTLLTILLRSEFPRNAFCAELTIDACAERLLITRTSSTRETFEYIFKTYFCSES</sequence>
<feature type="non-terminal residue" evidence="2">
    <location>
        <position position="1"/>
    </location>
</feature>
<protein>
    <submittedName>
        <fullName evidence="2">Uncharacterized protein</fullName>
    </submittedName>
</protein>
<organism evidence="2 3">
    <name type="scientific">Araneus ventricosus</name>
    <name type="common">Orbweaver spider</name>
    <name type="synonym">Epeira ventricosa</name>
    <dbReference type="NCBI Taxonomy" id="182803"/>
    <lineage>
        <taxon>Eukaryota</taxon>
        <taxon>Metazoa</taxon>
        <taxon>Ecdysozoa</taxon>
        <taxon>Arthropoda</taxon>
        <taxon>Chelicerata</taxon>
        <taxon>Arachnida</taxon>
        <taxon>Araneae</taxon>
        <taxon>Araneomorphae</taxon>
        <taxon>Entelegynae</taxon>
        <taxon>Araneoidea</taxon>
        <taxon>Araneidae</taxon>
        <taxon>Araneus</taxon>
    </lineage>
</organism>
<dbReference type="Proteomes" id="UP000499080">
    <property type="component" value="Unassembled WGS sequence"/>
</dbReference>
<accession>A0A4Y2BNV9</accession>
<dbReference type="AlphaFoldDB" id="A0A4Y2BNV9"/>
<dbReference type="OrthoDB" id="6773043at2759"/>
<evidence type="ECO:0000256" key="1">
    <source>
        <dbReference type="SAM" id="MobiDB-lite"/>
    </source>
</evidence>
<name>A0A4Y2BNV9_ARAVE</name>
<comment type="caution">
    <text evidence="2">The sequence shown here is derived from an EMBL/GenBank/DDBJ whole genome shotgun (WGS) entry which is preliminary data.</text>
</comment>
<feature type="region of interest" description="Disordered" evidence="1">
    <location>
        <begin position="1"/>
        <end position="25"/>
    </location>
</feature>
<keyword evidence="3" id="KW-1185">Reference proteome</keyword>
<gene>
    <name evidence="2" type="ORF">AVEN_190446_1</name>
</gene>
<evidence type="ECO:0000313" key="2">
    <source>
        <dbReference type="EMBL" id="GBL93125.1"/>
    </source>
</evidence>
<dbReference type="EMBL" id="BGPR01083862">
    <property type="protein sequence ID" value="GBL93125.1"/>
    <property type="molecule type" value="Genomic_DNA"/>
</dbReference>